<organism evidence="2 3">
    <name type="scientific">Pelagomonas calceolata</name>
    <dbReference type="NCBI Taxonomy" id="35677"/>
    <lineage>
        <taxon>Eukaryota</taxon>
        <taxon>Sar</taxon>
        <taxon>Stramenopiles</taxon>
        <taxon>Ochrophyta</taxon>
        <taxon>Pelagophyceae</taxon>
        <taxon>Pelagomonadales</taxon>
        <taxon>Pelagomonadaceae</taxon>
        <taxon>Pelagomonas</taxon>
    </lineage>
</organism>
<reference evidence="2" key="1">
    <citation type="submission" date="2021-11" db="EMBL/GenBank/DDBJ databases">
        <authorList>
            <consortium name="Genoscope - CEA"/>
            <person name="William W."/>
        </authorList>
    </citation>
    <scope>NUCLEOTIDE SEQUENCE</scope>
</reference>
<sequence>MTEKRLTFSQDVITQQNDKENVSDLASCLERTIVSPNTYLRARGPPQYGETPLTPGAPAPREAPASRWTPAARRASGASSVGGGDDDDDDEAMDDDEDAADSGDDGEAIGGGVRGVSRKSVEWASRQQRLIDAAAREPKAAIKILKPPNPLSPGASTPEVPRYVTSYAETPLSGESRCSDWVPRSRSDRGDWDHSDDDDDDDERGDDSFR</sequence>
<evidence type="ECO:0000313" key="2">
    <source>
        <dbReference type="EMBL" id="CAH0366302.1"/>
    </source>
</evidence>
<feature type="region of interest" description="Disordered" evidence="1">
    <location>
        <begin position="143"/>
        <end position="210"/>
    </location>
</feature>
<dbReference type="EMBL" id="CAKKNE010000001">
    <property type="protein sequence ID" value="CAH0366302.1"/>
    <property type="molecule type" value="Genomic_DNA"/>
</dbReference>
<evidence type="ECO:0000313" key="3">
    <source>
        <dbReference type="Proteomes" id="UP000789595"/>
    </source>
</evidence>
<gene>
    <name evidence="2" type="ORF">PECAL_1P27860</name>
</gene>
<proteinExistence type="predicted"/>
<feature type="compositionally biased region" description="Acidic residues" evidence="1">
    <location>
        <begin position="84"/>
        <end position="107"/>
    </location>
</feature>
<name>A0A8J2SH91_9STRA</name>
<feature type="region of interest" description="Disordered" evidence="1">
    <location>
        <begin position="35"/>
        <end position="125"/>
    </location>
</feature>
<evidence type="ECO:0000256" key="1">
    <source>
        <dbReference type="SAM" id="MobiDB-lite"/>
    </source>
</evidence>
<protein>
    <submittedName>
        <fullName evidence="2">Uncharacterized protein</fullName>
    </submittedName>
</protein>
<keyword evidence="3" id="KW-1185">Reference proteome</keyword>
<dbReference type="AlphaFoldDB" id="A0A8J2SH91"/>
<feature type="compositionally biased region" description="Basic and acidic residues" evidence="1">
    <location>
        <begin position="183"/>
        <end position="193"/>
    </location>
</feature>
<comment type="caution">
    <text evidence="2">The sequence shown here is derived from an EMBL/GenBank/DDBJ whole genome shotgun (WGS) entry which is preliminary data.</text>
</comment>
<feature type="compositionally biased region" description="Acidic residues" evidence="1">
    <location>
        <begin position="194"/>
        <end position="210"/>
    </location>
</feature>
<accession>A0A8J2SH91</accession>
<dbReference type="Proteomes" id="UP000789595">
    <property type="component" value="Unassembled WGS sequence"/>
</dbReference>